<dbReference type="Proteomes" id="UP000053237">
    <property type="component" value="Unassembled WGS sequence"/>
</dbReference>
<dbReference type="GO" id="GO:0016787">
    <property type="term" value="F:hydrolase activity"/>
    <property type="evidence" value="ECO:0007669"/>
    <property type="project" value="InterPro"/>
</dbReference>
<protein>
    <recommendedName>
        <fullName evidence="2">phosphoribosylaminoimidazole carboxylase</fullName>
        <ecNumber evidence="2">4.1.1.21</ecNumber>
    </recommendedName>
</protein>
<accession>A0A024G9G2</accession>
<dbReference type="Gene3D" id="3.40.50.1970">
    <property type="match status" value="1"/>
</dbReference>
<proteinExistence type="predicted"/>
<reference evidence="4 5" key="1">
    <citation type="submission" date="2012-05" db="EMBL/GenBank/DDBJ databases">
        <title>Recombination and specialization in a pathogen metapopulation.</title>
        <authorList>
            <person name="Gardiner A."/>
            <person name="Kemen E."/>
            <person name="Schultz-Larsen T."/>
            <person name="MacLean D."/>
            <person name="Van Oosterhout C."/>
            <person name="Jones J.D.G."/>
        </authorList>
    </citation>
    <scope>NUCLEOTIDE SEQUENCE [LARGE SCALE GENOMIC DNA]</scope>
    <source>
        <strain evidence="4 5">Ac Nc2</strain>
    </source>
</reference>
<evidence type="ECO:0000259" key="3">
    <source>
        <dbReference type="SMART" id="SM01001"/>
    </source>
</evidence>
<dbReference type="OrthoDB" id="10062183at2759"/>
<gene>
    <name evidence="4" type="ORF">BN9_037260</name>
</gene>
<dbReference type="GO" id="GO:0006189">
    <property type="term" value="P:'de novo' IMP biosynthetic process"/>
    <property type="evidence" value="ECO:0007669"/>
    <property type="project" value="UniProtKB-UniPathway"/>
</dbReference>
<dbReference type="NCBIfam" id="NF033503">
    <property type="entry name" value="LarB"/>
    <property type="match status" value="1"/>
</dbReference>
<comment type="pathway">
    <text evidence="1">Purine metabolism; IMP biosynthesis via de novo pathway; 5-amino-1-(5-phospho-D-ribosyl)imidazole-4-carboxylate from 5-amino-1-(5-phospho-D-ribosyl)imidazole (carboxylase route): step 1/1.</text>
</comment>
<evidence type="ECO:0000256" key="2">
    <source>
        <dbReference type="ARBA" id="ARBA00012329"/>
    </source>
</evidence>
<evidence type="ECO:0000313" key="4">
    <source>
        <dbReference type="EMBL" id="CCI42942.1"/>
    </source>
</evidence>
<feature type="domain" description="PurE" evidence="3">
    <location>
        <begin position="157"/>
        <end position="289"/>
    </location>
</feature>
<dbReference type="EMBL" id="CAIX01000041">
    <property type="protein sequence ID" value="CCI42942.1"/>
    <property type="molecule type" value="Genomic_DNA"/>
</dbReference>
<dbReference type="PANTHER" id="PTHR43064:SF1">
    <property type="entry name" value="SLL1489 PROTEIN"/>
    <property type="match status" value="1"/>
</dbReference>
<dbReference type="GO" id="GO:0004638">
    <property type="term" value="F:phosphoribosylaminoimidazole carboxylase activity"/>
    <property type="evidence" value="ECO:0007669"/>
    <property type="project" value="UniProtKB-EC"/>
</dbReference>
<dbReference type="Pfam" id="PF00731">
    <property type="entry name" value="AIRC"/>
    <property type="match status" value="1"/>
</dbReference>
<dbReference type="SMART" id="SM01001">
    <property type="entry name" value="AIRC"/>
    <property type="match status" value="1"/>
</dbReference>
<keyword evidence="5" id="KW-1185">Reference proteome</keyword>
<organism evidence="4 5">
    <name type="scientific">Albugo candida</name>
    <dbReference type="NCBI Taxonomy" id="65357"/>
    <lineage>
        <taxon>Eukaryota</taxon>
        <taxon>Sar</taxon>
        <taxon>Stramenopiles</taxon>
        <taxon>Oomycota</taxon>
        <taxon>Peronosporomycetes</taxon>
        <taxon>Albuginales</taxon>
        <taxon>Albuginaceae</taxon>
        <taxon>Albugo</taxon>
    </lineage>
</organism>
<dbReference type="AlphaFoldDB" id="A0A024G9G2"/>
<dbReference type="PANTHER" id="PTHR43064">
    <property type="entry name" value="PHOSPHORIBOSYLAMINOIMIDAZOLE CARBOXYLASE-RELATED"/>
    <property type="match status" value="1"/>
</dbReference>
<dbReference type="InterPro" id="IPR000031">
    <property type="entry name" value="PurE_dom"/>
</dbReference>
<name>A0A024G9G2_9STRA</name>
<sequence>MFATLYMRLGWRQDNVRLISHMRLYSISSKELRNILENVKSGALSPVEAADSIAHTYQSKPSYDSVEKYAKLDRDRKQRTGFPEVVYAEGKSYAQMATILENMMRRPAELVMATRVNKIDALQLLRRPILQNLEYYETARILSNKPTGNALRRRHTGSVSVLCAGTSDLQVAEEAAITLEIGGHRVERSYDVGVAGIHRLFQNLDKVSTSSVAICVAGMDGALPSVLGGLISIPIIAVPTSVGYGAAFAGLAPLLTMLNSCSPGVSVVNIDNGFGAAICADRMLRLSSSE</sequence>
<dbReference type="EC" id="4.1.1.21" evidence="2"/>
<dbReference type="InterPro" id="IPR039476">
    <property type="entry name" value="P2CMN_synthase_LarB"/>
</dbReference>
<dbReference type="SUPFAM" id="SSF52255">
    <property type="entry name" value="N5-CAIR mutase (phosphoribosylaminoimidazole carboxylase, PurE)"/>
    <property type="match status" value="1"/>
</dbReference>
<comment type="caution">
    <text evidence="4">The sequence shown here is derived from an EMBL/GenBank/DDBJ whole genome shotgun (WGS) entry which is preliminary data.</text>
</comment>
<dbReference type="STRING" id="65357.A0A024G9G2"/>
<dbReference type="InParanoid" id="A0A024G9G2"/>
<evidence type="ECO:0000256" key="1">
    <source>
        <dbReference type="ARBA" id="ARBA00004747"/>
    </source>
</evidence>
<dbReference type="UniPathway" id="UPA00074">
    <property type="reaction ID" value="UER00130"/>
</dbReference>
<evidence type="ECO:0000313" key="5">
    <source>
        <dbReference type="Proteomes" id="UP000053237"/>
    </source>
</evidence>